<protein>
    <submittedName>
        <fullName evidence="4">Caprin-1_dimer domain-containing protein</fullName>
    </submittedName>
</protein>
<evidence type="ECO:0000313" key="4">
    <source>
        <dbReference type="WBParaSite" id="HPLM_0000903801-mRNA-1"/>
    </source>
</evidence>
<reference evidence="2 3" key="2">
    <citation type="submission" date="2018-11" db="EMBL/GenBank/DDBJ databases">
        <authorList>
            <consortium name="Pathogen Informatics"/>
        </authorList>
    </citation>
    <scope>NUCLEOTIDE SEQUENCE [LARGE SCALE GENOMIC DNA]</scope>
    <source>
        <strain evidence="2 3">MHpl1</strain>
    </source>
</reference>
<name>A0A0N4WEH1_HAEPC</name>
<feature type="compositionally biased region" description="Polar residues" evidence="1">
    <location>
        <begin position="251"/>
        <end position="262"/>
    </location>
</feature>
<organism evidence="4">
    <name type="scientific">Haemonchus placei</name>
    <name type="common">Barber's pole worm</name>
    <dbReference type="NCBI Taxonomy" id="6290"/>
    <lineage>
        <taxon>Eukaryota</taxon>
        <taxon>Metazoa</taxon>
        <taxon>Ecdysozoa</taxon>
        <taxon>Nematoda</taxon>
        <taxon>Chromadorea</taxon>
        <taxon>Rhabditida</taxon>
        <taxon>Rhabditina</taxon>
        <taxon>Rhabditomorpha</taxon>
        <taxon>Strongyloidea</taxon>
        <taxon>Trichostrongylidae</taxon>
        <taxon>Haemonchus</taxon>
    </lineage>
</organism>
<feature type="compositionally biased region" description="Polar residues" evidence="1">
    <location>
        <begin position="229"/>
        <end position="243"/>
    </location>
</feature>
<dbReference type="WBParaSite" id="HPLM_0000903801-mRNA-1">
    <property type="protein sequence ID" value="HPLM_0000903801-mRNA-1"/>
    <property type="gene ID" value="HPLM_0000903801"/>
</dbReference>
<feature type="compositionally biased region" description="Acidic residues" evidence="1">
    <location>
        <begin position="152"/>
        <end position="161"/>
    </location>
</feature>
<feature type="region of interest" description="Disordered" evidence="1">
    <location>
        <begin position="291"/>
        <end position="380"/>
    </location>
</feature>
<dbReference type="AlphaFoldDB" id="A0A0N4WEH1"/>
<feature type="region of interest" description="Disordered" evidence="1">
    <location>
        <begin position="225"/>
        <end position="262"/>
    </location>
</feature>
<dbReference type="OMA" id="HNDSTNM"/>
<feature type="region of interest" description="Disordered" evidence="1">
    <location>
        <begin position="149"/>
        <end position="203"/>
    </location>
</feature>
<evidence type="ECO:0000313" key="3">
    <source>
        <dbReference type="Proteomes" id="UP000268014"/>
    </source>
</evidence>
<gene>
    <name evidence="2" type="ORF">HPLM_LOCUS9030</name>
</gene>
<feature type="compositionally biased region" description="Polar residues" evidence="1">
    <location>
        <begin position="169"/>
        <end position="194"/>
    </location>
</feature>
<reference evidence="4" key="1">
    <citation type="submission" date="2016-04" db="UniProtKB">
        <authorList>
            <consortium name="WormBaseParasite"/>
        </authorList>
    </citation>
    <scope>IDENTIFICATION</scope>
</reference>
<feature type="compositionally biased region" description="Polar residues" evidence="1">
    <location>
        <begin position="370"/>
        <end position="380"/>
    </location>
</feature>
<evidence type="ECO:0000256" key="1">
    <source>
        <dbReference type="SAM" id="MobiDB-lite"/>
    </source>
</evidence>
<feature type="compositionally biased region" description="Polar residues" evidence="1">
    <location>
        <begin position="312"/>
        <end position="332"/>
    </location>
</feature>
<keyword evidence="3" id="KW-1185">Reference proteome</keyword>
<dbReference type="OrthoDB" id="10062814at2759"/>
<dbReference type="EMBL" id="UZAF01016980">
    <property type="protein sequence ID" value="VDO36411.1"/>
    <property type="molecule type" value="Genomic_DNA"/>
</dbReference>
<accession>A0A0N4WEH1</accession>
<evidence type="ECO:0000313" key="2">
    <source>
        <dbReference type="EMBL" id="VDO36411.1"/>
    </source>
</evidence>
<sequence length="406" mass="44947">MHLLSIVQRDRTLFEKSIRAADILITNKLDSFRSTTISHAYVYGEILTQLTHPTCTKAFLDGTDGAVTLTQKELDGLNRLRWAFFPSYCDCESLEQVETRADEASYIVAAILNGSNAVVDKQSELRGHEALTLLEKVKQSDFFSSGSWPMGVDDEYTDSEDPSALPSIPESQNEGESPQPSFNNTDTENDNSLPISEDANIKTGDSEIVASEEIKSVVNSIASEEAVGEQTSNSSPVSAPTTEINDDHNDSTNMSDSGNGTVSPDCEVVPDAKTELNKISNNVLKEKRKFRGGYNRSGETGTFQERERNDQRTYPANRMQNGGNFTSSQPRQGNFPRRRADRSGPMNNMGAQDGAPYSDYWRSDGRANYSRPNRYSNYQNPVPFTYEPGVSRRPGPPVLGFIFANR</sequence>
<proteinExistence type="predicted"/>
<dbReference type="Proteomes" id="UP000268014">
    <property type="component" value="Unassembled WGS sequence"/>
</dbReference>